<organism evidence="2 3">
    <name type="scientific">Dreissena polymorpha</name>
    <name type="common">Zebra mussel</name>
    <name type="synonym">Mytilus polymorpha</name>
    <dbReference type="NCBI Taxonomy" id="45954"/>
    <lineage>
        <taxon>Eukaryota</taxon>
        <taxon>Metazoa</taxon>
        <taxon>Spiralia</taxon>
        <taxon>Lophotrochozoa</taxon>
        <taxon>Mollusca</taxon>
        <taxon>Bivalvia</taxon>
        <taxon>Autobranchia</taxon>
        <taxon>Heteroconchia</taxon>
        <taxon>Euheterodonta</taxon>
        <taxon>Imparidentia</taxon>
        <taxon>Neoheterodontei</taxon>
        <taxon>Myida</taxon>
        <taxon>Dreissenoidea</taxon>
        <taxon>Dreissenidae</taxon>
        <taxon>Dreissena</taxon>
    </lineage>
</organism>
<dbReference type="AlphaFoldDB" id="A0A9D4MKY2"/>
<evidence type="ECO:0000313" key="2">
    <source>
        <dbReference type="EMBL" id="KAH3877894.1"/>
    </source>
</evidence>
<accession>A0A9D4MKY2</accession>
<reference evidence="2" key="1">
    <citation type="journal article" date="2019" name="bioRxiv">
        <title>The Genome of the Zebra Mussel, Dreissena polymorpha: A Resource for Invasive Species Research.</title>
        <authorList>
            <person name="McCartney M.A."/>
            <person name="Auch B."/>
            <person name="Kono T."/>
            <person name="Mallez S."/>
            <person name="Zhang Y."/>
            <person name="Obille A."/>
            <person name="Becker A."/>
            <person name="Abrahante J.E."/>
            <person name="Garbe J."/>
            <person name="Badalamenti J.P."/>
            <person name="Herman A."/>
            <person name="Mangelson H."/>
            <person name="Liachko I."/>
            <person name="Sullivan S."/>
            <person name="Sone E.D."/>
            <person name="Koren S."/>
            <person name="Silverstein K.A.T."/>
            <person name="Beckman K.B."/>
            <person name="Gohl D.M."/>
        </authorList>
    </citation>
    <scope>NUCLEOTIDE SEQUENCE</scope>
    <source>
        <strain evidence="2">Duluth1</strain>
        <tissue evidence="2">Whole animal</tissue>
    </source>
</reference>
<comment type="caution">
    <text evidence="2">The sequence shown here is derived from an EMBL/GenBank/DDBJ whole genome shotgun (WGS) entry which is preliminary data.</text>
</comment>
<evidence type="ECO:0000256" key="1">
    <source>
        <dbReference type="SAM" id="MobiDB-lite"/>
    </source>
</evidence>
<sequence>MDKPKIPPSLVNQNIGLTVSGFRETLPPCAGPRYFNKKFCRCTQHAAADDDGSGVSTQTLHFRTETEAASSAYSGNPIEKPSVQPL</sequence>
<proteinExistence type="predicted"/>
<feature type="region of interest" description="Disordered" evidence="1">
    <location>
        <begin position="66"/>
        <end position="86"/>
    </location>
</feature>
<dbReference type="Proteomes" id="UP000828390">
    <property type="component" value="Unassembled WGS sequence"/>
</dbReference>
<gene>
    <name evidence="2" type="ORF">DPMN_001774</name>
</gene>
<reference evidence="2" key="2">
    <citation type="submission" date="2020-11" db="EMBL/GenBank/DDBJ databases">
        <authorList>
            <person name="McCartney M.A."/>
            <person name="Auch B."/>
            <person name="Kono T."/>
            <person name="Mallez S."/>
            <person name="Becker A."/>
            <person name="Gohl D.M."/>
            <person name="Silverstein K.A.T."/>
            <person name="Koren S."/>
            <person name="Bechman K.B."/>
            <person name="Herman A."/>
            <person name="Abrahante J.E."/>
            <person name="Garbe J."/>
        </authorList>
    </citation>
    <scope>NUCLEOTIDE SEQUENCE</scope>
    <source>
        <strain evidence="2">Duluth1</strain>
        <tissue evidence="2">Whole animal</tissue>
    </source>
</reference>
<dbReference type="EMBL" id="JAIWYP010000001">
    <property type="protein sequence ID" value="KAH3877894.1"/>
    <property type="molecule type" value="Genomic_DNA"/>
</dbReference>
<keyword evidence="3" id="KW-1185">Reference proteome</keyword>
<protein>
    <submittedName>
        <fullName evidence="2">Uncharacterized protein</fullName>
    </submittedName>
</protein>
<evidence type="ECO:0000313" key="3">
    <source>
        <dbReference type="Proteomes" id="UP000828390"/>
    </source>
</evidence>
<name>A0A9D4MKY2_DREPO</name>